<evidence type="ECO:0000313" key="3">
    <source>
        <dbReference type="Proteomes" id="UP000191691"/>
    </source>
</evidence>
<dbReference type="Pfam" id="PF12311">
    <property type="entry name" value="DUF3632"/>
    <property type="match status" value="1"/>
</dbReference>
<gene>
    <name evidence="2" type="ORF">PENNAL_c0074G10719</name>
</gene>
<evidence type="ECO:0000256" key="1">
    <source>
        <dbReference type="SAM" id="MobiDB-lite"/>
    </source>
</evidence>
<dbReference type="OMA" id="GDMTNFW"/>
<organism evidence="2 3">
    <name type="scientific">Penicillium nalgiovense</name>
    <dbReference type="NCBI Taxonomy" id="60175"/>
    <lineage>
        <taxon>Eukaryota</taxon>
        <taxon>Fungi</taxon>
        <taxon>Dikarya</taxon>
        <taxon>Ascomycota</taxon>
        <taxon>Pezizomycotina</taxon>
        <taxon>Eurotiomycetes</taxon>
        <taxon>Eurotiomycetidae</taxon>
        <taxon>Eurotiales</taxon>
        <taxon>Aspergillaceae</taxon>
        <taxon>Penicillium</taxon>
    </lineage>
</organism>
<dbReference type="Proteomes" id="UP000191691">
    <property type="component" value="Unassembled WGS sequence"/>
</dbReference>
<protein>
    <submittedName>
        <fullName evidence="2">Uncharacterized protein</fullName>
    </submittedName>
</protein>
<evidence type="ECO:0000313" key="2">
    <source>
        <dbReference type="EMBL" id="OQE75047.1"/>
    </source>
</evidence>
<dbReference type="EMBL" id="MOOB01000074">
    <property type="protein sequence ID" value="OQE75047.1"/>
    <property type="molecule type" value="Genomic_DNA"/>
</dbReference>
<name>A0A1V6XIU1_PENNA</name>
<dbReference type="InterPro" id="IPR053204">
    <property type="entry name" value="Oxopyrrolidines_Biosynth-assoc"/>
</dbReference>
<dbReference type="AlphaFoldDB" id="A0A1V6XIU1"/>
<proteinExistence type="predicted"/>
<feature type="region of interest" description="Disordered" evidence="1">
    <location>
        <begin position="1"/>
        <end position="20"/>
    </location>
</feature>
<keyword evidence="3" id="KW-1185">Reference proteome</keyword>
<dbReference type="PANTHER" id="PTHR38797:SF7">
    <property type="entry name" value="TRANSCRIPTION FACTOR DOMAIN-CONTAINING PROTEIN"/>
    <property type="match status" value="1"/>
</dbReference>
<accession>A0A1V6XIU1</accession>
<dbReference type="InterPro" id="IPR022085">
    <property type="entry name" value="OpdG"/>
</dbReference>
<dbReference type="PANTHER" id="PTHR38797">
    <property type="entry name" value="NUCLEAR PORE COMPLEX PROTEIN NUP85-RELATED"/>
    <property type="match status" value="1"/>
</dbReference>
<reference evidence="3" key="1">
    <citation type="journal article" date="2017" name="Nat. Microbiol.">
        <title>Global analysis of biosynthetic gene clusters reveals vast potential of secondary metabolite production in Penicillium species.</title>
        <authorList>
            <person name="Nielsen J.C."/>
            <person name="Grijseels S."/>
            <person name="Prigent S."/>
            <person name="Ji B."/>
            <person name="Dainat J."/>
            <person name="Nielsen K.F."/>
            <person name="Frisvad J.C."/>
            <person name="Workman M."/>
            <person name="Nielsen J."/>
        </authorList>
    </citation>
    <scope>NUCLEOTIDE SEQUENCE [LARGE SCALE GENOMIC DNA]</scope>
    <source>
        <strain evidence="3">IBT 13039</strain>
    </source>
</reference>
<sequence>MHDLRDSLINPSPRGTPHFTTSEACRVDQESTRESIARGELKDIRAAVFSNRIWIITSRYCEVGNGVDSLEEYIHSMWYMYYQLGRNISHETPDHEGLILDIVRIQGIGPLTRLVQGNYGVDIARTAEGSTLWNDLPFLVTDMTDFWNSDFPTMSGTHRLNLATFLVKLALTRGDCPSTISQGGTKFIESELGQRSPTGFSPWRYMYWLKRLHEIQEAKEELLEVYATDAIDCMVGIVEERNSEVLRAYQNGGDALHQEKNLRCLKDLLKRNLPRMKSRMIAENK</sequence>
<comment type="caution">
    <text evidence="2">The sequence shown here is derived from an EMBL/GenBank/DDBJ whole genome shotgun (WGS) entry which is preliminary data.</text>
</comment>